<organism evidence="5 6">
    <name type="scientific">Isoalcanivorax pacificus W11-5</name>
    <dbReference type="NCBI Taxonomy" id="391936"/>
    <lineage>
        <taxon>Bacteria</taxon>
        <taxon>Pseudomonadati</taxon>
        <taxon>Pseudomonadota</taxon>
        <taxon>Gammaproteobacteria</taxon>
        <taxon>Oceanospirillales</taxon>
        <taxon>Alcanivoracaceae</taxon>
        <taxon>Isoalcanivorax</taxon>
    </lineage>
</organism>
<dbReference type="SMART" id="SM00822">
    <property type="entry name" value="PKS_KR"/>
    <property type="match status" value="1"/>
</dbReference>
<gene>
    <name evidence="5" type="ORF">S7S_08840</name>
</gene>
<dbReference type="InterPro" id="IPR036291">
    <property type="entry name" value="NAD(P)-bd_dom_sf"/>
</dbReference>
<evidence type="ECO:0000256" key="2">
    <source>
        <dbReference type="ARBA" id="ARBA00023002"/>
    </source>
</evidence>
<accession>A0A0B4XPI4</accession>
<dbReference type="PRINTS" id="PR00080">
    <property type="entry name" value="SDRFAMILY"/>
</dbReference>
<dbReference type="Pfam" id="PF00106">
    <property type="entry name" value="adh_short"/>
    <property type="match status" value="1"/>
</dbReference>
<dbReference type="HOGENOM" id="CLU_010194_2_1_6"/>
<name>A0A0B4XPI4_9GAMM</name>
<feature type="domain" description="Ketoreductase" evidence="4">
    <location>
        <begin position="10"/>
        <end position="193"/>
    </location>
</feature>
<dbReference type="PANTHER" id="PTHR44196:SF1">
    <property type="entry name" value="DEHYDROGENASE_REDUCTASE SDR FAMILY MEMBER 7B"/>
    <property type="match status" value="1"/>
</dbReference>
<dbReference type="InterPro" id="IPR002347">
    <property type="entry name" value="SDR_fam"/>
</dbReference>
<dbReference type="PANTHER" id="PTHR44196">
    <property type="entry name" value="DEHYDROGENASE/REDUCTASE SDR FAMILY MEMBER 7B"/>
    <property type="match status" value="1"/>
</dbReference>
<dbReference type="RefSeq" id="WP_008737611.1">
    <property type="nucleotide sequence ID" value="NZ_CP004387.1"/>
</dbReference>
<keyword evidence="2" id="KW-0560">Oxidoreductase</keyword>
<dbReference type="InterPro" id="IPR057326">
    <property type="entry name" value="KR_dom"/>
</dbReference>
<dbReference type="NCBIfam" id="NF004825">
    <property type="entry name" value="PRK06181.1"/>
    <property type="match status" value="1"/>
</dbReference>
<dbReference type="KEGG" id="apac:S7S_08840"/>
<sequence length="267" mass="28739">MSSESSFSGKTVWITGASSGIGEAVAQAFSQQGARVVLSARRREELERVRSTLDSPDRHITVPLDLADSDSLPAAVEGVLATCGRVDILVNNGGISQRSRIADTDLSVDRRVMEVNFFGAVALTKLLLPSMRAAGGGSVVVVSSLVGELPTPLRSAYCASKHALHGWFEALRAEEYDNGIRVLMVMPGFIRTNVSLNAVTGDGSAHGRMDDYQAAGLPAAVCAERVIRAVQRGREQVIIGGRETAGIYLKRWFPSLYRKVIRRVKVT</sequence>
<dbReference type="AlphaFoldDB" id="A0A0B4XPI4"/>
<protein>
    <submittedName>
        <fullName evidence="5">Oxidoreductase</fullName>
    </submittedName>
</protein>
<dbReference type="PROSITE" id="PS00061">
    <property type="entry name" value="ADH_SHORT"/>
    <property type="match status" value="1"/>
</dbReference>
<dbReference type="SUPFAM" id="SSF51735">
    <property type="entry name" value="NAD(P)-binding Rossmann-fold domains"/>
    <property type="match status" value="1"/>
</dbReference>
<dbReference type="InterPro" id="IPR020904">
    <property type="entry name" value="Sc_DH/Rdtase_CS"/>
</dbReference>
<dbReference type="GO" id="GO:0016020">
    <property type="term" value="C:membrane"/>
    <property type="evidence" value="ECO:0007669"/>
    <property type="project" value="TreeGrafter"/>
</dbReference>
<dbReference type="OrthoDB" id="9810734at2"/>
<reference evidence="5 6" key="1">
    <citation type="journal article" date="2012" name="J. Bacteriol.">
        <title>Genome sequence of an alkane-degrading bacterium, Alcanivorax pacificus type strain W11-5, isolated from deep sea sediment.</title>
        <authorList>
            <person name="Lai Q."/>
            <person name="Shao Z."/>
        </authorList>
    </citation>
    <scope>NUCLEOTIDE SEQUENCE [LARGE SCALE GENOMIC DNA]</scope>
    <source>
        <strain evidence="5 6">W11-5</strain>
    </source>
</reference>
<evidence type="ECO:0000256" key="3">
    <source>
        <dbReference type="RuleBase" id="RU000363"/>
    </source>
</evidence>
<dbReference type="GO" id="GO:0016491">
    <property type="term" value="F:oxidoreductase activity"/>
    <property type="evidence" value="ECO:0007669"/>
    <property type="project" value="UniProtKB-KW"/>
</dbReference>
<evidence type="ECO:0000313" key="6">
    <source>
        <dbReference type="Proteomes" id="UP000006764"/>
    </source>
</evidence>
<dbReference type="PRINTS" id="PR00081">
    <property type="entry name" value="GDHRDH"/>
</dbReference>
<evidence type="ECO:0000256" key="1">
    <source>
        <dbReference type="ARBA" id="ARBA00006484"/>
    </source>
</evidence>
<dbReference type="STRING" id="391936.S7S_08840"/>
<comment type="similarity">
    <text evidence="1 3">Belongs to the short-chain dehydrogenases/reductases (SDR) family.</text>
</comment>
<dbReference type="Gene3D" id="3.40.50.720">
    <property type="entry name" value="NAD(P)-binding Rossmann-like Domain"/>
    <property type="match status" value="1"/>
</dbReference>
<dbReference type="EMBL" id="CP004387">
    <property type="protein sequence ID" value="AJD48182.1"/>
    <property type="molecule type" value="Genomic_DNA"/>
</dbReference>
<dbReference type="Proteomes" id="UP000006764">
    <property type="component" value="Chromosome"/>
</dbReference>
<evidence type="ECO:0000259" key="4">
    <source>
        <dbReference type="SMART" id="SM00822"/>
    </source>
</evidence>
<proteinExistence type="inferred from homology"/>
<keyword evidence="6" id="KW-1185">Reference proteome</keyword>
<evidence type="ECO:0000313" key="5">
    <source>
        <dbReference type="EMBL" id="AJD48182.1"/>
    </source>
</evidence>